<sequence length="216" mass="23755">MITKFGIFVFFIALVAVTVSAAQKSIGEPDPFVSEVAYSSNSNVETVVLQSGWNNATSYRYLVLDDYADSPENWSQPGFNDSGWLLGQAPFGDRSDNGVEPNTVWDTDGDNGDIILARHKFNMPDGVIISAELNVAFDNYCTPLINGNQVYSEGERSTNGMEYWNEIGKESLSPSILTSGENLLAVYARDGGSGWNNLQWLDLEIRAQVFESTTEP</sequence>
<organism evidence="1">
    <name type="scientific">marine metagenome</name>
    <dbReference type="NCBI Taxonomy" id="408172"/>
    <lineage>
        <taxon>unclassified sequences</taxon>
        <taxon>metagenomes</taxon>
        <taxon>ecological metagenomes</taxon>
    </lineage>
</organism>
<accession>A0A383BDZ0</accession>
<dbReference type="EMBL" id="UINC01199752">
    <property type="protein sequence ID" value="SVE18327.1"/>
    <property type="molecule type" value="Genomic_DNA"/>
</dbReference>
<protein>
    <submittedName>
        <fullName evidence="1">Uncharacterized protein</fullName>
    </submittedName>
</protein>
<evidence type="ECO:0000313" key="1">
    <source>
        <dbReference type="EMBL" id="SVE18327.1"/>
    </source>
</evidence>
<name>A0A383BDZ0_9ZZZZ</name>
<dbReference type="Gene3D" id="2.60.120.260">
    <property type="entry name" value="Galactose-binding domain-like"/>
    <property type="match status" value="1"/>
</dbReference>
<feature type="non-terminal residue" evidence="1">
    <location>
        <position position="216"/>
    </location>
</feature>
<gene>
    <name evidence="1" type="ORF">METZ01_LOCUS471181</name>
</gene>
<reference evidence="1" key="1">
    <citation type="submission" date="2018-05" db="EMBL/GenBank/DDBJ databases">
        <authorList>
            <person name="Lanie J.A."/>
            <person name="Ng W.-L."/>
            <person name="Kazmierczak K.M."/>
            <person name="Andrzejewski T.M."/>
            <person name="Davidsen T.M."/>
            <person name="Wayne K.J."/>
            <person name="Tettelin H."/>
            <person name="Glass J.I."/>
            <person name="Rusch D."/>
            <person name="Podicherti R."/>
            <person name="Tsui H.-C.T."/>
            <person name="Winkler M.E."/>
        </authorList>
    </citation>
    <scope>NUCLEOTIDE SEQUENCE</scope>
</reference>
<dbReference type="AlphaFoldDB" id="A0A383BDZ0"/>
<proteinExistence type="predicted"/>